<dbReference type="GeneID" id="66353956"/>
<evidence type="ECO:0000313" key="1">
    <source>
        <dbReference type="EMBL" id="CDS84584.1"/>
    </source>
</evidence>
<evidence type="ECO:0000313" key="7">
    <source>
        <dbReference type="EMBL" id="VFD35221.1"/>
    </source>
</evidence>
<evidence type="ECO:0000313" key="8">
    <source>
        <dbReference type="EMBL" id="VFD53300.1"/>
    </source>
</evidence>
<dbReference type="EMBL" id="DAEPXK010000063">
    <property type="protein sequence ID" value="HBH1544173.1"/>
    <property type="molecule type" value="Genomic_DNA"/>
</dbReference>
<dbReference type="KEGG" id="pdf:CD630DERM_15461"/>
<dbReference type="OrthoDB" id="1754127at2"/>
<sequence>MYKYDDYVNLTNDLDLPVEIRNKCVRIVSVSENLEDIIIVHKFKLYVVNEKYIKGIME</sequence>
<evidence type="ECO:0000313" key="11">
    <source>
        <dbReference type="Proteomes" id="UP000346772"/>
    </source>
</evidence>
<gene>
    <name evidence="3" type="ORF">BN1095_340313</name>
    <name evidence="1" type="ORF">BN1096_350023</name>
    <name evidence="2" type="ORF">BN1097_580024</name>
    <name evidence="4" type="ORF">KRM00_003717</name>
    <name evidence="5" type="ORF">KRQ00_002879</name>
    <name evidence="9" type="ORF">SAMEA1402366_02173</name>
    <name evidence="7" type="ORF">SAMEA1402399_03440</name>
    <name evidence="8" type="ORF">SAMEA1710456_00763</name>
    <name evidence="6" type="ORF">SAMEA3375112_00459</name>
</gene>
<dbReference type="EMBL" id="DAEQIJ010000015">
    <property type="protein sequence ID" value="HBH2621096.1"/>
    <property type="molecule type" value="Genomic_DNA"/>
</dbReference>
<reference evidence="4" key="2">
    <citation type="journal article" date="2018" name="Genome Biol.">
        <title>SKESA: strategic k-mer extension for scrupulous assemblies.</title>
        <authorList>
            <person name="Souvorov A."/>
            <person name="Agarwala R."/>
            <person name="Lipman D.J."/>
        </authorList>
    </citation>
    <scope>NUCLEOTIDE SEQUENCE</scope>
    <source>
        <strain evidence="5">Clostridioides</strain>
        <strain evidence="4">HN1000</strain>
    </source>
</reference>
<evidence type="ECO:0000313" key="9">
    <source>
        <dbReference type="EMBL" id="VHY09368.1"/>
    </source>
</evidence>
<evidence type="ECO:0000313" key="2">
    <source>
        <dbReference type="EMBL" id="CDS86657.1"/>
    </source>
</evidence>
<name>A0A069AVR8_CLODI</name>
<dbReference type="AlphaFoldDB" id="A0A069AVR8"/>
<dbReference type="Proteomes" id="UP000189137">
    <property type="component" value="Unassembled WGS sequence"/>
</dbReference>
<evidence type="ECO:0000313" key="13">
    <source>
        <dbReference type="Proteomes" id="UP000411588"/>
    </source>
</evidence>
<dbReference type="EMBL" id="LK932486">
    <property type="protein sequence ID" value="CDS84584.1"/>
    <property type="molecule type" value="Genomic_DNA"/>
</dbReference>
<dbReference type="EMBL" id="CAADAT010000003">
    <property type="protein sequence ID" value="VFD53300.1"/>
    <property type="molecule type" value="Genomic_DNA"/>
</dbReference>
<evidence type="ECO:0000313" key="12">
    <source>
        <dbReference type="Proteomes" id="UP000372533"/>
    </source>
</evidence>
<reference evidence="4" key="4">
    <citation type="submission" date="2021-06" db="EMBL/GenBank/DDBJ databases">
        <authorList>
            <consortium name="NCBI Pathogen Detection Project"/>
        </authorList>
    </citation>
    <scope>NUCLEOTIDE SEQUENCE</scope>
    <source>
        <strain evidence="5">Clostridioides</strain>
        <strain evidence="4">HN1000</strain>
    </source>
</reference>
<dbReference type="EMBL" id="FUPS01000001">
    <property type="protein sequence ID" value="SJR86487.1"/>
    <property type="molecule type" value="Genomic_DNA"/>
</dbReference>
<dbReference type="RefSeq" id="WP_003420092.1">
    <property type="nucleotide sequence ID" value="NZ_AP025558.1"/>
</dbReference>
<proteinExistence type="predicted"/>
<dbReference type="Proteomes" id="UP000879542">
    <property type="component" value="Unassembled WGS sequence"/>
</dbReference>
<dbReference type="EMBL" id="LK932396">
    <property type="protein sequence ID" value="CDS86657.1"/>
    <property type="molecule type" value="Genomic_DNA"/>
</dbReference>
<accession>A0A069AVR8</accession>
<dbReference type="Proteomes" id="UP000372533">
    <property type="component" value="Unassembled WGS sequence"/>
</dbReference>
<organism evidence="3">
    <name type="scientific">Clostridioides difficile</name>
    <name type="common">Peptoclostridium difficile</name>
    <dbReference type="NCBI Taxonomy" id="1496"/>
    <lineage>
        <taxon>Bacteria</taxon>
        <taxon>Bacillati</taxon>
        <taxon>Bacillota</taxon>
        <taxon>Clostridia</taxon>
        <taxon>Peptostreptococcales</taxon>
        <taxon>Peptostreptococcaceae</taxon>
        <taxon>Clostridioides</taxon>
    </lineage>
</organism>
<protein>
    <submittedName>
        <fullName evidence="3">Uncharacterized protein</fullName>
    </submittedName>
</protein>
<dbReference type="EMBL" id="CAAJVP010000009">
    <property type="protein sequence ID" value="VHY09368.1"/>
    <property type="molecule type" value="Genomic_DNA"/>
</dbReference>
<dbReference type="EMBL" id="LK933005">
    <property type="protein sequence ID" value="CDT22722.1"/>
    <property type="molecule type" value="Genomic_DNA"/>
</dbReference>
<dbReference type="Proteomes" id="UP000411588">
    <property type="component" value="Unassembled WGS sequence"/>
</dbReference>
<dbReference type="Proteomes" id="UP000346772">
    <property type="component" value="Unassembled WGS sequence"/>
</dbReference>
<evidence type="ECO:0000313" key="6">
    <source>
        <dbReference type="EMBL" id="SJR86487.1"/>
    </source>
</evidence>
<dbReference type="Proteomes" id="UP000878956">
    <property type="component" value="Unassembled WGS sequence"/>
</dbReference>
<evidence type="ECO:0000313" key="3">
    <source>
        <dbReference type="EMBL" id="CDT22722.1"/>
    </source>
</evidence>
<dbReference type="EMBL" id="CAADAN010000016">
    <property type="protein sequence ID" value="VFD35221.1"/>
    <property type="molecule type" value="Genomic_DNA"/>
</dbReference>
<reference evidence="9 12" key="3">
    <citation type="submission" date="2019-04" db="EMBL/GenBank/DDBJ databases">
        <authorList>
            <consortium name="Pathogen Informatics"/>
        </authorList>
    </citation>
    <scope>NUCLEOTIDE SEQUENCE [LARGE SCALE GENOMIC DNA]</scope>
    <source>
        <strain evidence="8 11">078GUE027</strain>
        <strain evidence="13">clo34</strain>
        <strain evidence="7">Clo34</strain>
        <strain evidence="9">Tl291</strain>
        <strain evidence="12">tl291</strain>
        <strain evidence="6 10">VRECD0157</strain>
    </source>
</reference>
<evidence type="ECO:0000313" key="10">
    <source>
        <dbReference type="Proteomes" id="UP000189137"/>
    </source>
</evidence>
<evidence type="ECO:0000313" key="5">
    <source>
        <dbReference type="EMBL" id="HBH2621096.1"/>
    </source>
</evidence>
<reference evidence="3" key="1">
    <citation type="submission" date="2014-07" db="EMBL/GenBank/DDBJ databases">
        <authorList>
            <person name="Monot Marc"/>
        </authorList>
    </citation>
    <scope>NUCLEOTIDE SEQUENCE</scope>
    <source>
        <strain evidence="3">7032989</strain>
        <strain evidence="2">7032994</strain>
    </source>
</reference>
<evidence type="ECO:0000313" key="4">
    <source>
        <dbReference type="EMBL" id="HBH1544173.1"/>
    </source>
</evidence>